<organism evidence="4 5">
    <name type="scientific">Cichlidogyrus casuarinus</name>
    <dbReference type="NCBI Taxonomy" id="1844966"/>
    <lineage>
        <taxon>Eukaryota</taxon>
        <taxon>Metazoa</taxon>
        <taxon>Spiralia</taxon>
        <taxon>Lophotrochozoa</taxon>
        <taxon>Platyhelminthes</taxon>
        <taxon>Monogenea</taxon>
        <taxon>Monopisthocotylea</taxon>
        <taxon>Dactylogyridea</taxon>
        <taxon>Ancyrocephalidae</taxon>
        <taxon>Cichlidogyrus</taxon>
    </lineage>
</organism>
<evidence type="ECO:0000256" key="2">
    <source>
        <dbReference type="SAM" id="Phobius"/>
    </source>
</evidence>
<dbReference type="Pfam" id="PF06809">
    <property type="entry name" value="NPDC1"/>
    <property type="match status" value="1"/>
</dbReference>
<dbReference type="AlphaFoldDB" id="A0ABD2PUD5"/>
<keyword evidence="5" id="KW-1185">Reference proteome</keyword>
<proteinExistence type="predicted"/>
<dbReference type="EMBL" id="JBJKFK010002656">
    <property type="protein sequence ID" value="KAL3310780.1"/>
    <property type="molecule type" value="Genomic_DNA"/>
</dbReference>
<name>A0ABD2PUD5_9PLAT</name>
<feature type="region of interest" description="Disordered" evidence="1">
    <location>
        <begin position="67"/>
        <end position="88"/>
    </location>
</feature>
<feature type="compositionally biased region" description="Basic and acidic residues" evidence="1">
    <location>
        <begin position="116"/>
        <end position="128"/>
    </location>
</feature>
<gene>
    <name evidence="4" type="primary">NPDC1_1</name>
    <name evidence="4" type="ORF">Ciccas_010646</name>
</gene>
<feature type="compositionally biased region" description="Polar residues" evidence="1">
    <location>
        <begin position="104"/>
        <end position="113"/>
    </location>
</feature>
<feature type="signal peptide" evidence="3">
    <location>
        <begin position="1"/>
        <end position="20"/>
    </location>
</feature>
<keyword evidence="3" id="KW-0732">Signal</keyword>
<feature type="chain" id="PRO_5044830432" evidence="3">
    <location>
        <begin position="21"/>
        <end position="162"/>
    </location>
</feature>
<evidence type="ECO:0000313" key="4">
    <source>
        <dbReference type="EMBL" id="KAL3310780.1"/>
    </source>
</evidence>
<feature type="region of interest" description="Disordered" evidence="1">
    <location>
        <begin position="104"/>
        <end position="130"/>
    </location>
</feature>
<evidence type="ECO:0000313" key="5">
    <source>
        <dbReference type="Proteomes" id="UP001626550"/>
    </source>
</evidence>
<evidence type="ECO:0000256" key="1">
    <source>
        <dbReference type="SAM" id="MobiDB-lite"/>
    </source>
</evidence>
<comment type="caution">
    <text evidence="4">The sequence shown here is derived from an EMBL/GenBank/DDBJ whole genome shotgun (WGS) entry which is preliminary data.</text>
</comment>
<dbReference type="InterPro" id="IPR009635">
    <property type="entry name" value="NPDC1"/>
</dbReference>
<accession>A0ABD2PUD5</accession>
<keyword evidence="2" id="KW-0472">Membrane</keyword>
<sequence length="162" mass="17980">MLNITLVTSLLCIHIRGILGLKTEVETGHEQHDEKLAIIVAVGIILGSGIVIGIIATVCLISKRYSATEQDKSKNPVQKSSSVKAAHKMNRNLATSAQRYHLATNQEKQLQQEADNEAKQEIERRATGESEEILECRGLSNLTEFEVKNPLFEESSVEKRID</sequence>
<keyword evidence="2" id="KW-0812">Transmembrane</keyword>
<keyword evidence="2" id="KW-1133">Transmembrane helix</keyword>
<protein>
    <submittedName>
        <fullName evidence="4">Neural proliferation, differentiation and control, 1</fullName>
    </submittedName>
</protein>
<feature type="transmembrane region" description="Helical" evidence="2">
    <location>
        <begin position="36"/>
        <end position="61"/>
    </location>
</feature>
<reference evidence="4 5" key="1">
    <citation type="submission" date="2024-11" db="EMBL/GenBank/DDBJ databases">
        <title>Adaptive evolution of stress response genes in parasites aligns with host niche diversity.</title>
        <authorList>
            <person name="Hahn C."/>
            <person name="Resl P."/>
        </authorList>
    </citation>
    <scope>NUCLEOTIDE SEQUENCE [LARGE SCALE GENOMIC DNA]</scope>
    <source>
        <strain evidence="4">EGGRZ-B1_66</strain>
        <tissue evidence="4">Body</tissue>
    </source>
</reference>
<evidence type="ECO:0000256" key="3">
    <source>
        <dbReference type="SAM" id="SignalP"/>
    </source>
</evidence>
<dbReference type="Proteomes" id="UP001626550">
    <property type="component" value="Unassembled WGS sequence"/>
</dbReference>